<organism evidence="14 15">
    <name type="scientific">Nocardioides guangzhouensis</name>
    <dbReference type="NCBI Taxonomy" id="2497878"/>
    <lineage>
        <taxon>Bacteria</taxon>
        <taxon>Bacillati</taxon>
        <taxon>Actinomycetota</taxon>
        <taxon>Actinomycetes</taxon>
        <taxon>Propionibacteriales</taxon>
        <taxon>Nocardioidaceae</taxon>
        <taxon>Nocardioides</taxon>
    </lineage>
</organism>
<dbReference type="Pfam" id="PF00672">
    <property type="entry name" value="HAMP"/>
    <property type="match status" value="1"/>
</dbReference>
<dbReference type="GO" id="GO:0000155">
    <property type="term" value="F:phosphorelay sensor kinase activity"/>
    <property type="evidence" value="ECO:0007669"/>
    <property type="project" value="InterPro"/>
</dbReference>
<dbReference type="CDD" id="cd00082">
    <property type="entry name" value="HisKA"/>
    <property type="match status" value="1"/>
</dbReference>
<evidence type="ECO:0000259" key="13">
    <source>
        <dbReference type="PROSITE" id="PS50885"/>
    </source>
</evidence>
<name>A0A4Q4Z0C1_9ACTN</name>
<comment type="subcellular location">
    <subcellularLocation>
        <location evidence="2">Cell membrane</location>
    </subcellularLocation>
</comment>
<keyword evidence="10 11" id="KW-0472">Membrane</keyword>
<evidence type="ECO:0000256" key="5">
    <source>
        <dbReference type="ARBA" id="ARBA00022679"/>
    </source>
</evidence>
<keyword evidence="4" id="KW-0597">Phosphoprotein</keyword>
<dbReference type="SUPFAM" id="SSF55874">
    <property type="entry name" value="ATPase domain of HSP90 chaperone/DNA topoisomerase II/histidine kinase"/>
    <property type="match status" value="1"/>
</dbReference>
<dbReference type="InterPro" id="IPR003594">
    <property type="entry name" value="HATPase_dom"/>
</dbReference>
<dbReference type="InterPro" id="IPR003660">
    <property type="entry name" value="HAMP_dom"/>
</dbReference>
<dbReference type="EC" id="2.7.13.3" evidence="3"/>
<sequence length="450" mass="47175">MRTLRARTTGLVVLVTGLTLAAGALLLVLALQSRLTASNDRVDRTHLRELAAAASAGRLPDPITDVGPEGVAQVVAADGTVLAASANVTNAGPIADARPGAEPEVHSVVAPDDDETERYRLWATTSDGPDGRPVTVYVGTSEEAVTEAGRTVAAALLVGVPVATALLGVATWLILGRALRRIDAIRDEVDSITGSELHRRVPESGVDDEVGRLATTMNRMLGRLEEADTRQRAFVADASHDLQSPLAAQRAELEVVLADPAGPGTAGLARDLLAGTAQMERLVQDLLYLAADDDGAPPPPLLPLDLDDLVLEEVARLRPATGVRLDTTRVSAAPVRGDRAELRRLVRNLLENGARHAATTVTVHTRVEGDQVLLDVRDDGSGVDPADADRVFDRFHRGDPARARSARDGAGGTGLGLAIARTVARRHGGDLVLLPDGPGAHFALHLPVCG</sequence>
<protein>
    <recommendedName>
        <fullName evidence="3">histidine kinase</fullName>
        <ecNumber evidence="3">2.7.13.3</ecNumber>
    </recommendedName>
</protein>
<evidence type="ECO:0000256" key="8">
    <source>
        <dbReference type="ARBA" id="ARBA00022989"/>
    </source>
</evidence>
<dbReference type="InterPro" id="IPR003661">
    <property type="entry name" value="HisK_dim/P_dom"/>
</dbReference>
<dbReference type="InterPro" id="IPR050428">
    <property type="entry name" value="TCS_sensor_his_kinase"/>
</dbReference>
<comment type="caution">
    <text evidence="14">The sequence shown here is derived from an EMBL/GenBank/DDBJ whole genome shotgun (WGS) entry which is preliminary data.</text>
</comment>
<dbReference type="EMBL" id="SDKM01000083">
    <property type="protein sequence ID" value="RYP80980.1"/>
    <property type="molecule type" value="Genomic_DNA"/>
</dbReference>
<dbReference type="PROSITE" id="PS50885">
    <property type="entry name" value="HAMP"/>
    <property type="match status" value="1"/>
</dbReference>
<evidence type="ECO:0000259" key="12">
    <source>
        <dbReference type="PROSITE" id="PS50109"/>
    </source>
</evidence>
<dbReference type="InterPro" id="IPR036097">
    <property type="entry name" value="HisK_dim/P_sf"/>
</dbReference>
<feature type="domain" description="HAMP" evidence="13">
    <location>
        <begin position="176"/>
        <end position="229"/>
    </location>
</feature>
<keyword evidence="7 14" id="KW-0418">Kinase</keyword>
<dbReference type="GO" id="GO:0005886">
    <property type="term" value="C:plasma membrane"/>
    <property type="evidence" value="ECO:0007669"/>
    <property type="project" value="UniProtKB-SubCell"/>
</dbReference>
<evidence type="ECO:0000256" key="7">
    <source>
        <dbReference type="ARBA" id="ARBA00022777"/>
    </source>
</evidence>
<keyword evidence="9" id="KW-0902">Two-component regulatory system</keyword>
<dbReference type="PRINTS" id="PR00344">
    <property type="entry name" value="BCTRLSENSOR"/>
</dbReference>
<feature type="domain" description="Histidine kinase" evidence="12">
    <location>
        <begin position="237"/>
        <end position="450"/>
    </location>
</feature>
<evidence type="ECO:0000256" key="9">
    <source>
        <dbReference type="ARBA" id="ARBA00023012"/>
    </source>
</evidence>
<evidence type="ECO:0000256" key="4">
    <source>
        <dbReference type="ARBA" id="ARBA00022553"/>
    </source>
</evidence>
<evidence type="ECO:0000256" key="6">
    <source>
        <dbReference type="ARBA" id="ARBA00022692"/>
    </source>
</evidence>
<dbReference type="CDD" id="cd00075">
    <property type="entry name" value="HATPase"/>
    <property type="match status" value="1"/>
</dbReference>
<keyword evidence="8 11" id="KW-1133">Transmembrane helix</keyword>
<dbReference type="InterPro" id="IPR004358">
    <property type="entry name" value="Sig_transdc_His_kin-like_C"/>
</dbReference>
<dbReference type="SUPFAM" id="SSF158472">
    <property type="entry name" value="HAMP domain-like"/>
    <property type="match status" value="1"/>
</dbReference>
<dbReference type="OrthoDB" id="9786919at2"/>
<keyword evidence="6 11" id="KW-0812">Transmembrane</keyword>
<dbReference type="Proteomes" id="UP000295198">
    <property type="component" value="Unassembled WGS sequence"/>
</dbReference>
<dbReference type="RefSeq" id="WP_134721066.1">
    <property type="nucleotide sequence ID" value="NZ_SDKM01000083.1"/>
</dbReference>
<evidence type="ECO:0000313" key="15">
    <source>
        <dbReference type="Proteomes" id="UP000295198"/>
    </source>
</evidence>
<gene>
    <name evidence="14" type="ORF">EKO23_24210</name>
</gene>
<reference evidence="14 15" key="1">
    <citation type="submission" date="2019-01" db="EMBL/GenBank/DDBJ databases">
        <title>Nocardioides guangzhouensis sp. nov., an actinobacterium isolated from soil.</title>
        <authorList>
            <person name="Fu Y."/>
            <person name="Cai Y."/>
            <person name="Lin Z."/>
            <person name="Chen P."/>
        </authorList>
    </citation>
    <scope>NUCLEOTIDE SEQUENCE [LARGE SCALE GENOMIC DNA]</scope>
    <source>
        <strain evidence="14 15">130</strain>
    </source>
</reference>
<evidence type="ECO:0000256" key="2">
    <source>
        <dbReference type="ARBA" id="ARBA00004236"/>
    </source>
</evidence>
<evidence type="ECO:0000256" key="1">
    <source>
        <dbReference type="ARBA" id="ARBA00000085"/>
    </source>
</evidence>
<dbReference type="SMART" id="SM00304">
    <property type="entry name" value="HAMP"/>
    <property type="match status" value="1"/>
</dbReference>
<keyword evidence="5" id="KW-0808">Transferase</keyword>
<dbReference type="InterPro" id="IPR036890">
    <property type="entry name" value="HATPase_C_sf"/>
</dbReference>
<dbReference type="InterPro" id="IPR005467">
    <property type="entry name" value="His_kinase_dom"/>
</dbReference>
<dbReference type="Gene3D" id="6.10.340.10">
    <property type="match status" value="1"/>
</dbReference>
<proteinExistence type="predicted"/>
<dbReference type="Gene3D" id="1.10.287.130">
    <property type="match status" value="1"/>
</dbReference>
<evidence type="ECO:0000256" key="3">
    <source>
        <dbReference type="ARBA" id="ARBA00012438"/>
    </source>
</evidence>
<evidence type="ECO:0000256" key="10">
    <source>
        <dbReference type="ARBA" id="ARBA00023136"/>
    </source>
</evidence>
<evidence type="ECO:0000313" key="14">
    <source>
        <dbReference type="EMBL" id="RYP80980.1"/>
    </source>
</evidence>
<dbReference type="Pfam" id="PF00512">
    <property type="entry name" value="HisKA"/>
    <property type="match status" value="1"/>
</dbReference>
<accession>A0A4Q4Z0C1</accession>
<dbReference type="PANTHER" id="PTHR45436">
    <property type="entry name" value="SENSOR HISTIDINE KINASE YKOH"/>
    <property type="match status" value="1"/>
</dbReference>
<dbReference type="SMART" id="SM00388">
    <property type="entry name" value="HisKA"/>
    <property type="match status" value="1"/>
</dbReference>
<dbReference type="Pfam" id="PF02518">
    <property type="entry name" value="HATPase_c"/>
    <property type="match status" value="1"/>
</dbReference>
<feature type="transmembrane region" description="Helical" evidence="11">
    <location>
        <begin position="152"/>
        <end position="175"/>
    </location>
</feature>
<dbReference type="CDD" id="cd06225">
    <property type="entry name" value="HAMP"/>
    <property type="match status" value="1"/>
</dbReference>
<keyword evidence="15" id="KW-1185">Reference proteome</keyword>
<evidence type="ECO:0000256" key="11">
    <source>
        <dbReference type="SAM" id="Phobius"/>
    </source>
</evidence>
<dbReference type="AlphaFoldDB" id="A0A4Q4Z0C1"/>
<comment type="catalytic activity">
    <reaction evidence="1">
        <text>ATP + protein L-histidine = ADP + protein N-phospho-L-histidine.</text>
        <dbReference type="EC" id="2.7.13.3"/>
    </reaction>
</comment>
<dbReference type="PROSITE" id="PS50109">
    <property type="entry name" value="HIS_KIN"/>
    <property type="match status" value="1"/>
</dbReference>
<dbReference type="SMART" id="SM00387">
    <property type="entry name" value="HATPase_c"/>
    <property type="match status" value="1"/>
</dbReference>
<dbReference type="Gene3D" id="3.30.565.10">
    <property type="entry name" value="Histidine kinase-like ATPase, C-terminal domain"/>
    <property type="match status" value="1"/>
</dbReference>
<dbReference type="PANTHER" id="PTHR45436:SF5">
    <property type="entry name" value="SENSOR HISTIDINE KINASE TRCS"/>
    <property type="match status" value="1"/>
</dbReference>
<dbReference type="SUPFAM" id="SSF47384">
    <property type="entry name" value="Homodimeric domain of signal transducing histidine kinase"/>
    <property type="match status" value="1"/>
</dbReference>